<sequence>MQHLLGFIGSWIPGHPLRPLLIGAGAAVVAAGVFHFERKRRLDEKVKVSKLEDKVRELEDLICETQRECEKKTEDLQATLDEAEDKYEKTMKSKVELEKENSDLISNINLLQDTVQEHTKELHDVYEKCAELTKEYEQEKEEHEMLKSEYTKAKESIEDITSKTSKQLHAVLPSKEMSLKVSECVNKEAVIKAQTTYEQLNDFHAELKKESTDLTSKAELLQDAVEEKREEISETYRKCNFLRNEYEQEKEKHEMLKSEYEDMKKSFENNGNYENNRKDMQDALAEAEKKYEQMMKSNDEIRTKNHDLTSQSNDLQDIVYKLQAQINKSQRMTRKLREDEWKTQEDYNILKSEYEVLLQNCNELQQEIEREQKAQNNLKTVCDRMKEIPESSAGLEQVSELICQVTILQGSVQLLEEEFHDVRGKCDGIMVKREEEKKAHNLMQLKYQEMKEALGNCKILIMRHLRPAPEDRTDP</sequence>
<dbReference type="AlphaFoldDB" id="A0A9D3NZK5"/>
<evidence type="ECO:0000313" key="2">
    <source>
        <dbReference type="EMBL" id="KAG7331426.1"/>
    </source>
</evidence>
<keyword evidence="1" id="KW-0175">Coiled coil</keyword>
<evidence type="ECO:0000256" key="1">
    <source>
        <dbReference type="SAM" id="Coils"/>
    </source>
</evidence>
<accession>A0A9D3NZK5</accession>
<dbReference type="Gene3D" id="1.20.5.4090">
    <property type="match status" value="4"/>
</dbReference>
<proteinExistence type="predicted"/>
<gene>
    <name evidence="2" type="ORF">KOW79_005395</name>
</gene>
<feature type="coiled-coil region" evidence="1">
    <location>
        <begin position="204"/>
        <end position="304"/>
    </location>
</feature>
<reference evidence="2 3" key="1">
    <citation type="submission" date="2021-06" db="EMBL/GenBank/DDBJ databases">
        <title>Chromosome-level genome assembly of the red-tail catfish (Hemibagrus wyckioides).</title>
        <authorList>
            <person name="Shao F."/>
        </authorList>
    </citation>
    <scope>NUCLEOTIDE SEQUENCE [LARGE SCALE GENOMIC DNA]</scope>
    <source>
        <strain evidence="2">EC202008001</strain>
        <tissue evidence="2">Blood</tissue>
    </source>
</reference>
<dbReference type="OrthoDB" id="8962335at2759"/>
<comment type="caution">
    <text evidence="2">The sequence shown here is derived from an EMBL/GenBank/DDBJ whole genome shotgun (WGS) entry which is preliminary data.</text>
</comment>
<feature type="coiled-coil region" evidence="1">
    <location>
        <begin position="347"/>
        <end position="381"/>
    </location>
</feature>
<evidence type="ECO:0000313" key="3">
    <source>
        <dbReference type="Proteomes" id="UP000824219"/>
    </source>
</evidence>
<protein>
    <submittedName>
        <fullName evidence="2">Uncharacterized protein</fullName>
    </submittedName>
</protein>
<organism evidence="2 3">
    <name type="scientific">Hemibagrus wyckioides</name>
    <dbReference type="NCBI Taxonomy" id="337641"/>
    <lineage>
        <taxon>Eukaryota</taxon>
        <taxon>Metazoa</taxon>
        <taxon>Chordata</taxon>
        <taxon>Craniata</taxon>
        <taxon>Vertebrata</taxon>
        <taxon>Euteleostomi</taxon>
        <taxon>Actinopterygii</taxon>
        <taxon>Neopterygii</taxon>
        <taxon>Teleostei</taxon>
        <taxon>Ostariophysi</taxon>
        <taxon>Siluriformes</taxon>
        <taxon>Bagridae</taxon>
        <taxon>Hemibagrus</taxon>
    </lineage>
</organism>
<dbReference type="Proteomes" id="UP000824219">
    <property type="component" value="Linkage Group LG06"/>
</dbReference>
<name>A0A9D3NZK5_9TELE</name>
<feature type="coiled-coil region" evidence="1">
    <location>
        <begin position="41"/>
        <end position="163"/>
    </location>
</feature>
<dbReference type="EMBL" id="JAHKSW010000006">
    <property type="protein sequence ID" value="KAG7331426.1"/>
    <property type="molecule type" value="Genomic_DNA"/>
</dbReference>
<keyword evidence="3" id="KW-1185">Reference proteome</keyword>